<evidence type="ECO:0000313" key="1">
    <source>
        <dbReference type="EMBL" id="KAK9880424.1"/>
    </source>
</evidence>
<reference evidence="1 2" key="1">
    <citation type="submission" date="2023-03" db="EMBL/GenBank/DDBJ databases">
        <title>Genome insight into feeding habits of ladybird beetles.</title>
        <authorList>
            <person name="Li H.-S."/>
            <person name="Huang Y.-H."/>
            <person name="Pang H."/>
        </authorList>
    </citation>
    <scope>NUCLEOTIDE SEQUENCE [LARGE SCALE GENOMIC DNA]</scope>
    <source>
        <strain evidence="1">SYSU_2023b</strain>
        <tissue evidence="1">Whole body</tissue>
    </source>
</reference>
<feature type="non-terminal residue" evidence="1">
    <location>
        <position position="64"/>
    </location>
</feature>
<organism evidence="1 2">
    <name type="scientific">Henosepilachna vigintioctopunctata</name>
    <dbReference type="NCBI Taxonomy" id="420089"/>
    <lineage>
        <taxon>Eukaryota</taxon>
        <taxon>Metazoa</taxon>
        <taxon>Ecdysozoa</taxon>
        <taxon>Arthropoda</taxon>
        <taxon>Hexapoda</taxon>
        <taxon>Insecta</taxon>
        <taxon>Pterygota</taxon>
        <taxon>Neoptera</taxon>
        <taxon>Endopterygota</taxon>
        <taxon>Coleoptera</taxon>
        <taxon>Polyphaga</taxon>
        <taxon>Cucujiformia</taxon>
        <taxon>Coccinelloidea</taxon>
        <taxon>Coccinellidae</taxon>
        <taxon>Epilachninae</taxon>
        <taxon>Epilachnini</taxon>
        <taxon>Henosepilachna</taxon>
    </lineage>
</organism>
<name>A0AAW1ULY6_9CUCU</name>
<dbReference type="EMBL" id="JARQZJ010000064">
    <property type="protein sequence ID" value="KAK9880424.1"/>
    <property type="molecule type" value="Genomic_DNA"/>
</dbReference>
<proteinExistence type="predicted"/>
<evidence type="ECO:0000313" key="2">
    <source>
        <dbReference type="Proteomes" id="UP001431783"/>
    </source>
</evidence>
<gene>
    <name evidence="1" type="ORF">WA026_010305</name>
</gene>
<dbReference type="Proteomes" id="UP001431783">
    <property type="component" value="Unassembled WGS sequence"/>
</dbReference>
<keyword evidence="2" id="KW-1185">Reference proteome</keyword>
<comment type="caution">
    <text evidence="1">The sequence shown here is derived from an EMBL/GenBank/DDBJ whole genome shotgun (WGS) entry which is preliminary data.</text>
</comment>
<dbReference type="AlphaFoldDB" id="A0AAW1ULY6"/>
<accession>A0AAW1ULY6</accession>
<sequence>MPKRRRKRDSDVLSENKFKRNIPTEIRYDKAGHLAKYVEKPRRYAFCSTRAAPHKSRWSCSTCD</sequence>
<protein>
    <submittedName>
        <fullName evidence="1">Uncharacterized protein</fullName>
    </submittedName>
</protein>